<gene>
    <name evidence="2" type="ORF">GMARGA_LOCUS7271</name>
</gene>
<evidence type="ECO:0000313" key="2">
    <source>
        <dbReference type="EMBL" id="CAG8609263.1"/>
    </source>
</evidence>
<dbReference type="InterPro" id="IPR012337">
    <property type="entry name" value="RNaseH-like_sf"/>
</dbReference>
<dbReference type="InterPro" id="IPR008906">
    <property type="entry name" value="HATC_C_dom"/>
</dbReference>
<accession>A0ABN7UJ13</accession>
<feature type="non-terminal residue" evidence="2">
    <location>
        <position position="1"/>
    </location>
</feature>
<name>A0ABN7UJ13_GIGMA</name>
<dbReference type="Pfam" id="PF05699">
    <property type="entry name" value="Dimer_Tnp_hAT"/>
    <property type="match status" value="1"/>
</dbReference>
<dbReference type="Proteomes" id="UP000789901">
    <property type="component" value="Unassembled WGS sequence"/>
</dbReference>
<reference evidence="2 3" key="1">
    <citation type="submission" date="2021-06" db="EMBL/GenBank/DDBJ databases">
        <authorList>
            <person name="Kallberg Y."/>
            <person name="Tangrot J."/>
            <person name="Rosling A."/>
        </authorList>
    </citation>
    <scope>NUCLEOTIDE SEQUENCE [LARGE SCALE GENOMIC DNA]</scope>
    <source>
        <strain evidence="2 3">120-4 pot B 10/14</strain>
    </source>
</reference>
<dbReference type="EMBL" id="CAJVQB010003472">
    <property type="protein sequence ID" value="CAG8609263.1"/>
    <property type="molecule type" value="Genomic_DNA"/>
</dbReference>
<keyword evidence="3" id="KW-1185">Reference proteome</keyword>
<organism evidence="2 3">
    <name type="scientific">Gigaspora margarita</name>
    <dbReference type="NCBI Taxonomy" id="4874"/>
    <lineage>
        <taxon>Eukaryota</taxon>
        <taxon>Fungi</taxon>
        <taxon>Fungi incertae sedis</taxon>
        <taxon>Mucoromycota</taxon>
        <taxon>Glomeromycotina</taxon>
        <taxon>Glomeromycetes</taxon>
        <taxon>Diversisporales</taxon>
        <taxon>Gigasporaceae</taxon>
        <taxon>Gigaspora</taxon>
    </lineage>
</organism>
<evidence type="ECO:0000313" key="3">
    <source>
        <dbReference type="Proteomes" id="UP000789901"/>
    </source>
</evidence>
<dbReference type="SUPFAM" id="SSF53098">
    <property type="entry name" value="Ribonuclease H-like"/>
    <property type="match status" value="1"/>
</dbReference>
<comment type="caution">
    <text evidence="2">The sequence shown here is derived from an EMBL/GenBank/DDBJ whole genome shotgun (WGS) entry which is preliminary data.</text>
</comment>
<sequence length="106" mass="12387">SSWPLSELQKLAIRILSIPTSSASAERNYSNFGFIYSKLRNHLKNNQIKKLVYIYSNLRIHYTTIEQIIESNKNEIIDLVLNNKIENYENTENVLTDLDLNNNIMI</sequence>
<evidence type="ECO:0000259" key="1">
    <source>
        <dbReference type="Pfam" id="PF05699"/>
    </source>
</evidence>
<protein>
    <submittedName>
        <fullName evidence="2">3234_t:CDS:1</fullName>
    </submittedName>
</protein>
<proteinExistence type="predicted"/>
<feature type="domain" description="HAT C-terminal dimerisation" evidence="1">
    <location>
        <begin position="7"/>
        <end position="58"/>
    </location>
</feature>